<organism evidence="1 2">
    <name type="scientific">Chromobacterium indicum</name>
    <dbReference type="NCBI Taxonomy" id="3110228"/>
    <lineage>
        <taxon>Bacteria</taxon>
        <taxon>Pseudomonadati</taxon>
        <taxon>Pseudomonadota</taxon>
        <taxon>Betaproteobacteria</taxon>
        <taxon>Neisseriales</taxon>
        <taxon>Chromobacteriaceae</taxon>
        <taxon>Chromobacterium</taxon>
    </lineage>
</organism>
<comment type="caution">
    <text evidence="1">The sequence shown here is derived from an EMBL/GenBank/DDBJ whole genome shotgun (WGS) entry which is preliminary data.</text>
</comment>
<gene>
    <name evidence="1" type="ORF">VA599_13210</name>
</gene>
<dbReference type="Pfam" id="PF11745">
    <property type="entry name" value="DUF3304"/>
    <property type="match status" value="1"/>
</dbReference>
<evidence type="ECO:0000313" key="1">
    <source>
        <dbReference type="EMBL" id="MEN7431712.1"/>
    </source>
</evidence>
<accession>A0ABV0CP56</accession>
<evidence type="ECO:0000313" key="2">
    <source>
        <dbReference type="Proteomes" id="UP001405405"/>
    </source>
</evidence>
<sequence length="173" mass="19013">MRILFILSLIAILAGCKDEMVSVPVGAYNYTNHDINTVWANGKWVGGPRVNEGGGIAGSINIPMQYTPGTTVKVEWERNACVHGTEECKKRNASGEIIQIFGRKTVTIPPYDGSSMAEVQILLLPNDEVRVYADNRGITHPDHPSHKEFGTLLDDGLRPLNGLWPSKEKEASK</sequence>
<keyword evidence="2" id="KW-1185">Reference proteome</keyword>
<dbReference type="RefSeq" id="WP_346788941.1">
    <property type="nucleotide sequence ID" value="NZ_JAYFSJ010000009.1"/>
</dbReference>
<dbReference type="Proteomes" id="UP001405405">
    <property type="component" value="Unassembled WGS sequence"/>
</dbReference>
<dbReference type="EMBL" id="JAYFSJ010000009">
    <property type="protein sequence ID" value="MEN7431712.1"/>
    <property type="molecule type" value="Genomic_DNA"/>
</dbReference>
<dbReference type="InterPro" id="IPR021733">
    <property type="entry name" value="DUF3304"/>
</dbReference>
<reference evidence="1 2" key="1">
    <citation type="submission" date="2023-12" db="EMBL/GenBank/DDBJ databases">
        <title>Chromobacterium sp. strain TRC.1.1.SA producing antimicrobial pigment.</title>
        <authorList>
            <person name="Verma N."/>
            <person name="Choksket S."/>
            <person name="Pinnaka A.K."/>
            <person name="Korpole S."/>
        </authorList>
    </citation>
    <scope>NUCLEOTIDE SEQUENCE [LARGE SCALE GENOMIC DNA]</scope>
    <source>
        <strain evidence="1 2">TRC1.1.SA</strain>
    </source>
</reference>
<name>A0ABV0CP56_9NEIS</name>
<dbReference type="PROSITE" id="PS51257">
    <property type="entry name" value="PROKAR_LIPOPROTEIN"/>
    <property type="match status" value="1"/>
</dbReference>
<proteinExistence type="predicted"/>
<protein>
    <submittedName>
        <fullName evidence="1">DUF3304 domain-containing protein</fullName>
    </submittedName>
</protein>